<keyword evidence="5 7" id="KW-1133">Transmembrane helix</keyword>
<evidence type="ECO:0000256" key="2">
    <source>
        <dbReference type="ARBA" id="ARBA00022676"/>
    </source>
</evidence>
<evidence type="ECO:0000256" key="6">
    <source>
        <dbReference type="ARBA" id="ARBA00023136"/>
    </source>
</evidence>
<comment type="subcellular location">
    <subcellularLocation>
        <location evidence="1">Membrane</location>
        <topology evidence="1">Single-pass membrane protein</topology>
    </subcellularLocation>
</comment>
<dbReference type="GO" id="GO:0016757">
    <property type="term" value="F:glycosyltransferase activity"/>
    <property type="evidence" value="ECO:0007669"/>
    <property type="project" value="UniProtKB-KW"/>
</dbReference>
<evidence type="ECO:0000256" key="4">
    <source>
        <dbReference type="ARBA" id="ARBA00022692"/>
    </source>
</evidence>
<dbReference type="PANTHER" id="PTHR21461">
    <property type="entry name" value="GLYCOSYLTRANSFERASE FAMILY 92 PROTEIN"/>
    <property type="match status" value="1"/>
</dbReference>
<evidence type="ECO:0000256" key="7">
    <source>
        <dbReference type="SAM" id="Phobius"/>
    </source>
</evidence>
<keyword evidence="2" id="KW-0328">Glycosyltransferase</keyword>
<protein>
    <submittedName>
        <fullName evidence="8">Uncharacterized protein</fullName>
    </submittedName>
</protein>
<dbReference type="STRING" id="1263103.BN741_01548"/>
<organism evidence="8 9">
    <name type="scientific">Leyella stercorea CAG:629</name>
    <dbReference type="NCBI Taxonomy" id="1263103"/>
    <lineage>
        <taxon>Bacteria</taxon>
        <taxon>Pseudomonadati</taxon>
        <taxon>Bacteroidota</taxon>
        <taxon>Bacteroidia</taxon>
        <taxon>Bacteroidales</taxon>
        <taxon>Prevotellaceae</taxon>
        <taxon>Leyella</taxon>
    </lineage>
</organism>
<evidence type="ECO:0000256" key="1">
    <source>
        <dbReference type="ARBA" id="ARBA00004167"/>
    </source>
</evidence>
<dbReference type="PANTHER" id="PTHR21461:SF69">
    <property type="entry name" value="GLYCOSYLTRANSFERASE FAMILY 92 PROTEIN"/>
    <property type="match status" value="1"/>
</dbReference>
<dbReference type="RefSeq" id="WP_022430690.1">
    <property type="nucleotide sequence ID" value="NZ_FR899282.1"/>
</dbReference>
<reference evidence="8" key="1">
    <citation type="submission" date="2012-11" db="EMBL/GenBank/DDBJ databases">
        <title>Dependencies among metagenomic species, viruses, plasmids and units of genetic variation.</title>
        <authorList>
            <person name="Nielsen H.B."/>
            <person name="Almeida M."/>
            <person name="Juncker A.S."/>
            <person name="Rasmussen S."/>
            <person name="Li J."/>
            <person name="Sunagawa S."/>
            <person name="Plichta D."/>
            <person name="Gautier L."/>
            <person name="Le Chatelier E."/>
            <person name="Peletier E."/>
            <person name="Bonde I."/>
            <person name="Nielsen T."/>
            <person name="Manichanh C."/>
            <person name="Arumugam M."/>
            <person name="Batto J."/>
            <person name="Santos M.B.Q.D."/>
            <person name="Blom N."/>
            <person name="Borruel N."/>
            <person name="Burgdorf K.S."/>
            <person name="Boumezbeur F."/>
            <person name="Casellas F."/>
            <person name="Dore J."/>
            <person name="Guarner F."/>
            <person name="Hansen T."/>
            <person name="Hildebrand F."/>
            <person name="Kaas R.S."/>
            <person name="Kennedy S."/>
            <person name="Kristiansen K."/>
            <person name="Kultima J.R."/>
            <person name="Leonard P."/>
            <person name="Levenez F."/>
            <person name="Lund O."/>
            <person name="Moumen B."/>
            <person name="Le Paslier D."/>
            <person name="Pons N."/>
            <person name="Pedersen O."/>
            <person name="Prifti E."/>
            <person name="Qin J."/>
            <person name="Raes J."/>
            <person name="Tap J."/>
            <person name="Tims S."/>
            <person name="Ussery D.W."/>
            <person name="Yamada T."/>
            <person name="MetaHit consortium"/>
            <person name="Renault P."/>
            <person name="Sicheritz-Ponten T."/>
            <person name="Bork P."/>
            <person name="Wang J."/>
            <person name="Brunak S."/>
            <person name="Ehrlich S.D."/>
        </authorList>
    </citation>
    <scope>NUCLEOTIDE SEQUENCE [LARGE SCALE GENOMIC DNA]</scope>
</reference>
<dbReference type="InterPro" id="IPR029044">
    <property type="entry name" value="Nucleotide-diphossugar_trans"/>
</dbReference>
<evidence type="ECO:0000256" key="3">
    <source>
        <dbReference type="ARBA" id="ARBA00022679"/>
    </source>
</evidence>
<proteinExistence type="predicted"/>
<keyword evidence="3" id="KW-0808">Transferase</keyword>
<keyword evidence="6 7" id="KW-0472">Membrane</keyword>
<feature type="transmembrane region" description="Helical" evidence="7">
    <location>
        <begin position="34"/>
        <end position="53"/>
    </location>
</feature>
<sequence length="348" mass="41199">MSTLKERTFKYWIKIYCYNNAFIRPIKHNIKNEFVGNTILLLASPYILLNYWFTLWYEKHFGFKKVERLMNNDRNKSFMHELAVVSISKNEGPYIVEWIEFHRMVGVSKFYFYDNESQDDTEQILKPYVEKGIVDYIKIPGVGRQLDAYNDAIKKHKHECRWMAFIDMDEYLMPSEPFRPLYQVVDDVVYSAGGGAAGVGVNWALYGTSGYKKKPAGLITENYTHRAENEYYLNVHIKCICNPRLVTNYISPHYPLYIRGGYTIKEAYGTRIIGWGANKIIYKNLRINHYYTKSEEEYAAKRARGLGDRAGIYEDSHFERYDRNEVYDFNMKPYIDELKERVNNYPKI</sequence>
<dbReference type="GO" id="GO:0005737">
    <property type="term" value="C:cytoplasm"/>
    <property type="evidence" value="ECO:0007669"/>
    <property type="project" value="TreeGrafter"/>
</dbReference>
<gene>
    <name evidence="8" type="ORF">BN741_01548</name>
</gene>
<keyword evidence="4 7" id="KW-0812">Transmembrane</keyword>
<evidence type="ECO:0000313" key="8">
    <source>
        <dbReference type="EMBL" id="CDE33298.1"/>
    </source>
</evidence>
<dbReference type="Gene3D" id="3.90.550.10">
    <property type="entry name" value="Spore Coat Polysaccharide Biosynthesis Protein SpsA, Chain A"/>
    <property type="match status" value="1"/>
</dbReference>
<dbReference type="Proteomes" id="UP000018072">
    <property type="component" value="Unassembled WGS sequence"/>
</dbReference>
<accession>R7H2W5</accession>
<name>R7H2W5_9BACT</name>
<dbReference type="EMBL" id="CBIT010000172">
    <property type="protein sequence ID" value="CDE33298.1"/>
    <property type="molecule type" value="Genomic_DNA"/>
</dbReference>
<dbReference type="GO" id="GO:0016020">
    <property type="term" value="C:membrane"/>
    <property type="evidence" value="ECO:0007669"/>
    <property type="project" value="UniProtKB-SubCell"/>
</dbReference>
<dbReference type="SUPFAM" id="SSF53448">
    <property type="entry name" value="Nucleotide-diphospho-sugar transferases"/>
    <property type="match status" value="1"/>
</dbReference>
<evidence type="ECO:0000313" key="9">
    <source>
        <dbReference type="Proteomes" id="UP000018072"/>
    </source>
</evidence>
<dbReference type="Pfam" id="PF01697">
    <property type="entry name" value="Glyco_transf_92"/>
    <property type="match status" value="1"/>
</dbReference>
<comment type="caution">
    <text evidence="8">The sequence shown here is derived from an EMBL/GenBank/DDBJ whole genome shotgun (WGS) entry which is preliminary data.</text>
</comment>
<dbReference type="InterPro" id="IPR008166">
    <property type="entry name" value="Glyco_transf_92"/>
</dbReference>
<dbReference type="AlphaFoldDB" id="R7H2W5"/>
<evidence type="ECO:0000256" key="5">
    <source>
        <dbReference type="ARBA" id="ARBA00022989"/>
    </source>
</evidence>